<sequence length="257" mass="29858">MNNWQSIDFRESMNALLTKKLLGQETDFQLPTVIWQDNTAPQTWLSLDNFGEQDNFETFSLGQEEQVIQNQYSDKDFERYGKTYQTFNTELYQGKANQITIDLPVTKDLHLNGRAQLNLRIKSSTNKGLLSAQLLELGQKKYLQPYPAVLGARTIDNGRYHMLENLCELPFRPDAQRVVTKGYLNLQNRTDLLLVEDITADEWMDVQFELQPTIYKLKEGDTLRLVLYTTDFEITIRDNTDYHLTVDLEQSTLTIPC</sequence>
<evidence type="ECO:0000313" key="2">
    <source>
        <dbReference type="EMBL" id="KXT93578.1"/>
    </source>
</evidence>
<evidence type="ECO:0000313" key="3">
    <source>
        <dbReference type="Proteomes" id="UP000070458"/>
    </source>
</evidence>
<dbReference type="Gene3D" id="2.60.120.260">
    <property type="entry name" value="Galactose-binding domain-like"/>
    <property type="match status" value="1"/>
</dbReference>
<name>A0A139PTD5_STRMT</name>
<proteinExistence type="predicted"/>
<gene>
    <name evidence="2" type="ORF">SMIDD26_00800</name>
</gene>
<dbReference type="AlphaFoldDB" id="A0A139PTD5"/>
<dbReference type="SUPFAM" id="SSF49785">
    <property type="entry name" value="Galactose-binding domain-like"/>
    <property type="match status" value="1"/>
</dbReference>
<dbReference type="InterPro" id="IPR008252">
    <property type="entry name" value="Pept_S15_Xpro"/>
</dbReference>
<feature type="domain" description="Xaa-Pro dipeptidyl-peptidase C-terminal" evidence="1">
    <location>
        <begin position="14"/>
        <end position="254"/>
    </location>
</feature>
<protein>
    <submittedName>
        <fullName evidence="2">Xaa-Pro dipeptidyl-peptidase</fullName>
        <ecNumber evidence="2">3.4.14.11</ecNumber>
    </submittedName>
</protein>
<dbReference type="PRINTS" id="PR00923">
    <property type="entry name" value="LACTOPTASE"/>
</dbReference>
<dbReference type="SMART" id="SM00939">
    <property type="entry name" value="PepX_C"/>
    <property type="match status" value="1"/>
</dbReference>
<accession>A0A139PTD5</accession>
<dbReference type="InterPro" id="IPR008979">
    <property type="entry name" value="Galactose-bd-like_sf"/>
</dbReference>
<comment type="caution">
    <text evidence="2">The sequence shown here is derived from an EMBL/GenBank/DDBJ whole genome shotgun (WGS) entry which is preliminary data.</text>
</comment>
<evidence type="ECO:0000259" key="1">
    <source>
        <dbReference type="SMART" id="SM00939"/>
    </source>
</evidence>
<dbReference type="PATRIC" id="fig|28037.233.peg.908"/>
<dbReference type="GO" id="GO:0008239">
    <property type="term" value="F:dipeptidyl-peptidase activity"/>
    <property type="evidence" value="ECO:0007669"/>
    <property type="project" value="UniProtKB-EC"/>
</dbReference>
<organism evidence="2 3">
    <name type="scientific">Streptococcus mitis</name>
    <dbReference type="NCBI Taxonomy" id="28037"/>
    <lineage>
        <taxon>Bacteria</taxon>
        <taxon>Bacillati</taxon>
        <taxon>Bacillota</taxon>
        <taxon>Bacilli</taxon>
        <taxon>Lactobacillales</taxon>
        <taxon>Streptococcaceae</taxon>
        <taxon>Streptococcus</taxon>
        <taxon>Streptococcus mitis group</taxon>
    </lineage>
</organism>
<dbReference type="GO" id="GO:0006508">
    <property type="term" value="P:proteolysis"/>
    <property type="evidence" value="ECO:0007669"/>
    <property type="project" value="InterPro"/>
</dbReference>
<dbReference type="Proteomes" id="UP000070458">
    <property type="component" value="Unassembled WGS sequence"/>
</dbReference>
<dbReference type="EC" id="3.4.14.11" evidence="2"/>
<dbReference type="GO" id="GO:0004177">
    <property type="term" value="F:aminopeptidase activity"/>
    <property type="evidence" value="ECO:0007669"/>
    <property type="project" value="InterPro"/>
</dbReference>
<dbReference type="EMBL" id="LQOD01000151">
    <property type="protein sequence ID" value="KXT93578.1"/>
    <property type="molecule type" value="Genomic_DNA"/>
</dbReference>
<reference evidence="2 3" key="1">
    <citation type="submission" date="2016-01" db="EMBL/GenBank/DDBJ databases">
        <title>Highly variable Streptococcus oralis are common among viridans streptococci isolated from primates.</title>
        <authorList>
            <person name="Denapaite D."/>
            <person name="Rieger M."/>
            <person name="Koendgen S."/>
            <person name="Brueckner R."/>
            <person name="Ochigava I."/>
            <person name="Kappeler P."/>
            <person name="Maetz-Rensing K."/>
            <person name="Leendertz F."/>
            <person name="Hakenbeck R."/>
        </authorList>
    </citation>
    <scope>NUCLEOTIDE SEQUENCE [LARGE SCALE GENOMIC DNA]</scope>
    <source>
        <strain evidence="2 3">DD26</strain>
    </source>
</reference>
<keyword evidence="2" id="KW-0378">Hydrolase</keyword>
<dbReference type="InterPro" id="IPR013736">
    <property type="entry name" value="Xaa-Pro_dipept_C"/>
</dbReference>
<dbReference type="Pfam" id="PF08530">
    <property type="entry name" value="PepX_C"/>
    <property type="match status" value="1"/>
</dbReference>